<dbReference type="GeneID" id="98127322"/>
<proteinExistence type="predicted"/>
<gene>
    <name evidence="2" type="ORF">VTJ83DRAFT_6013</name>
</gene>
<keyword evidence="3" id="KW-1185">Reference proteome</keyword>
<feature type="region of interest" description="Disordered" evidence="1">
    <location>
        <begin position="42"/>
        <end position="61"/>
    </location>
</feature>
<dbReference type="PANTHER" id="PTHR34724:SF2">
    <property type="entry name" value="OS12G0596101 PROTEIN"/>
    <property type="match status" value="1"/>
</dbReference>
<dbReference type="PANTHER" id="PTHR34724">
    <property type="entry name" value="OS12G0596101 PROTEIN"/>
    <property type="match status" value="1"/>
</dbReference>
<organism evidence="2 3">
    <name type="scientific">Remersonia thermophila</name>
    <dbReference type="NCBI Taxonomy" id="72144"/>
    <lineage>
        <taxon>Eukaryota</taxon>
        <taxon>Fungi</taxon>
        <taxon>Dikarya</taxon>
        <taxon>Ascomycota</taxon>
        <taxon>Pezizomycotina</taxon>
        <taxon>Sordariomycetes</taxon>
        <taxon>Sordariomycetidae</taxon>
        <taxon>Sordariales</taxon>
        <taxon>Sordariales incertae sedis</taxon>
        <taxon>Remersonia</taxon>
    </lineage>
</organism>
<protein>
    <submittedName>
        <fullName evidence="2">Uncharacterized protein</fullName>
    </submittedName>
</protein>
<accession>A0ABR4DA31</accession>
<dbReference type="Proteomes" id="UP001600064">
    <property type="component" value="Unassembled WGS sequence"/>
</dbReference>
<reference evidence="2 3" key="1">
    <citation type="journal article" date="2024" name="Commun. Biol.">
        <title>Comparative genomic analysis of thermophilic fungi reveals convergent evolutionary adaptations and gene losses.</title>
        <authorList>
            <person name="Steindorff A.S."/>
            <person name="Aguilar-Pontes M.V."/>
            <person name="Robinson A.J."/>
            <person name="Andreopoulos B."/>
            <person name="LaButti K."/>
            <person name="Kuo A."/>
            <person name="Mondo S."/>
            <person name="Riley R."/>
            <person name="Otillar R."/>
            <person name="Haridas S."/>
            <person name="Lipzen A."/>
            <person name="Grimwood J."/>
            <person name="Schmutz J."/>
            <person name="Clum A."/>
            <person name="Reid I.D."/>
            <person name="Moisan M.C."/>
            <person name="Butler G."/>
            <person name="Nguyen T.T.M."/>
            <person name="Dewar K."/>
            <person name="Conant G."/>
            <person name="Drula E."/>
            <person name="Henrissat B."/>
            <person name="Hansel C."/>
            <person name="Singer S."/>
            <person name="Hutchinson M.I."/>
            <person name="de Vries R.P."/>
            <person name="Natvig D.O."/>
            <person name="Powell A.J."/>
            <person name="Tsang A."/>
            <person name="Grigoriev I.V."/>
        </authorList>
    </citation>
    <scope>NUCLEOTIDE SEQUENCE [LARGE SCALE GENOMIC DNA]</scope>
    <source>
        <strain evidence="2 3">ATCC 22073</strain>
    </source>
</reference>
<evidence type="ECO:0000256" key="1">
    <source>
        <dbReference type="SAM" id="MobiDB-lite"/>
    </source>
</evidence>
<name>A0ABR4DA31_9PEZI</name>
<dbReference type="RefSeq" id="XP_070865388.1">
    <property type="nucleotide sequence ID" value="XM_071012678.1"/>
</dbReference>
<evidence type="ECO:0000313" key="2">
    <source>
        <dbReference type="EMBL" id="KAL2266661.1"/>
    </source>
</evidence>
<dbReference type="EMBL" id="JAZGUE010000005">
    <property type="protein sequence ID" value="KAL2266661.1"/>
    <property type="molecule type" value="Genomic_DNA"/>
</dbReference>
<sequence>MCHKATCGTCKKTTWFGCGRHVPSVMDDVPKESWCTCEPQVEKNGQRYPPQGTPLGSCVVS</sequence>
<comment type="caution">
    <text evidence="2">The sequence shown here is derived from an EMBL/GenBank/DDBJ whole genome shotgun (WGS) entry which is preliminary data.</text>
</comment>
<evidence type="ECO:0000313" key="3">
    <source>
        <dbReference type="Proteomes" id="UP001600064"/>
    </source>
</evidence>